<dbReference type="AlphaFoldDB" id="A0A3D8RV67"/>
<keyword evidence="7" id="KW-1185">Reference proteome</keyword>
<dbReference type="PANTHER" id="PTHR47338">
    <property type="entry name" value="ZN(II)2CYS6 TRANSCRIPTION FACTOR (EUROFUNG)-RELATED"/>
    <property type="match status" value="1"/>
</dbReference>
<evidence type="ECO:0000256" key="2">
    <source>
        <dbReference type="ARBA" id="ARBA00022723"/>
    </source>
</evidence>
<evidence type="ECO:0000313" key="6">
    <source>
        <dbReference type="EMBL" id="RDW77957.1"/>
    </source>
</evidence>
<evidence type="ECO:0000256" key="1">
    <source>
        <dbReference type="ARBA" id="ARBA00004123"/>
    </source>
</evidence>
<comment type="caution">
    <text evidence="6">The sequence shown here is derived from an EMBL/GenBank/DDBJ whole genome shotgun (WGS) entry which is preliminary data.</text>
</comment>
<proteinExistence type="predicted"/>
<dbReference type="PANTHER" id="PTHR47338:SF7">
    <property type="entry name" value="ZN(II)2CYS6 TRANSCRIPTION FACTOR (EUROFUNG)"/>
    <property type="match status" value="1"/>
</dbReference>
<comment type="subcellular location">
    <subcellularLocation>
        <location evidence="1">Nucleus</location>
    </subcellularLocation>
</comment>
<keyword evidence="3" id="KW-0805">Transcription regulation</keyword>
<dbReference type="GO" id="GO:0000981">
    <property type="term" value="F:DNA-binding transcription factor activity, RNA polymerase II-specific"/>
    <property type="evidence" value="ECO:0007669"/>
    <property type="project" value="InterPro"/>
</dbReference>
<organism evidence="6 7">
    <name type="scientific">Coleophoma crateriformis</name>
    <dbReference type="NCBI Taxonomy" id="565419"/>
    <lineage>
        <taxon>Eukaryota</taxon>
        <taxon>Fungi</taxon>
        <taxon>Dikarya</taxon>
        <taxon>Ascomycota</taxon>
        <taxon>Pezizomycotina</taxon>
        <taxon>Leotiomycetes</taxon>
        <taxon>Helotiales</taxon>
        <taxon>Dermateaceae</taxon>
        <taxon>Coleophoma</taxon>
    </lineage>
</organism>
<protein>
    <submittedName>
        <fullName evidence="6">Uncharacterized protein</fullName>
    </submittedName>
</protein>
<gene>
    <name evidence="6" type="ORF">BP5796_05809</name>
</gene>
<evidence type="ECO:0000256" key="5">
    <source>
        <dbReference type="ARBA" id="ARBA00023242"/>
    </source>
</evidence>
<evidence type="ECO:0000256" key="3">
    <source>
        <dbReference type="ARBA" id="ARBA00023015"/>
    </source>
</evidence>
<name>A0A3D8RV67_9HELO</name>
<dbReference type="GO" id="GO:0046872">
    <property type="term" value="F:metal ion binding"/>
    <property type="evidence" value="ECO:0007669"/>
    <property type="project" value="UniProtKB-KW"/>
</dbReference>
<dbReference type="Proteomes" id="UP000256328">
    <property type="component" value="Unassembled WGS sequence"/>
</dbReference>
<keyword evidence="2" id="KW-0479">Metal-binding</keyword>
<dbReference type="OrthoDB" id="2563500at2759"/>
<dbReference type="EMBL" id="PDLN01000008">
    <property type="protein sequence ID" value="RDW77957.1"/>
    <property type="molecule type" value="Genomic_DNA"/>
</dbReference>
<evidence type="ECO:0000313" key="7">
    <source>
        <dbReference type="Proteomes" id="UP000256328"/>
    </source>
</evidence>
<keyword evidence="4" id="KW-0804">Transcription</keyword>
<reference evidence="6 7" key="1">
    <citation type="journal article" date="2018" name="IMA Fungus">
        <title>IMA Genome-F 9: Draft genome sequence of Annulohypoxylon stygium, Aspergillus mulundensis, Berkeleyomyces basicola (syn. Thielaviopsis basicola), Ceratocystis smalleyi, two Cercospora beticola strains, Coleophoma cylindrospora, Fusarium fracticaudum, Phialophora cf. hyalina, and Morchella septimelata.</title>
        <authorList>
            <person name="Wingfield B.D."/>
            <person name="Bills G.F."/>
            <person name="Dong Y."/>
            <person name="Huang W."/>
            <person name="Nel W.J."/>
            <person name="Swalarsk-Parry B.S."/>
            <person name="Vaghefi N."/>
            <person name="Wilken P.M."/>
            <person name="An Z."/>
            <person name="de Beer Z.W."/>
            <person name="De Vos L."/>
            <person name="Chen L."/>
            <person name="Duong T.A."/>
            <person name="Gao Y."/>
            <person name="Hammerbacher A."/>
            <person name="Kikkert J.R."/>
            <person name="Li Y."/>
            <person name="Li H."/>
            <person name="Li K."/>
            <person name="Li Q."/>
            <person name="Liu X."/>
            <person name="Ma X."/>
            <person name="Naidoo K."/>
            <person name="Pethybridge S.J."/>
            <person name="Sun J."/>
            <person name="Steenkamp E.T."/>
            <person name="van der Nest M.A."/>
            <person name="van Wyk S."/>
            <person name="Wingfield M.J."/>
            <person name="Xiong C."/>
            <person name="Yue Q."/>
            <person name="Zhang X."/>
        </authorList>
    </citation>
    <scope>NUCLEOTIDE SEQUENCE [LARGE SCALE GENOMIC DNA]</scope>
    <source>
        <strain evidence="6 7">BP5796</strain>
    </source>
</reference>
<dbReference type="InterPro" id="IPR050815">
    <property type="entry name" value="TF_fung"/>
</dbReference>
<evidence type="ECO:0000256" key="4">
    <source>
        <dbReference type="ARBA" id="ARBA00023163"/>
    </source>
</evidence>
<sequence>MIEIWWHQCFCDLYRIVFENFREAIADTILQKIPESYIHSYRKHAFNHAMKLVAIFETISKLGSRGQYIVTESFLGTNAYQCARILSHAKQLSPDDNAIADEEIIRTLTICHDVLTELRGVYTYFHNIQNDISKMFTSAQARINGDYSSMETTRETPSEQEHIGTPSAVHSKILSKHGLVDAISSGSGAEPICKATEAGASGQVPDSIGEIIAQLDNWDQIWTRGWIDPLTMGEFDYSFDGFIGA</sequence>
<dbReference type="GO" id="GO:0005634">
    <property type="term" value="C:nucleus"/>
    <property type="evidence" value="ECO:0007669"/>
    <property type="project" value="UniProtKB-SubCell"/>
</dbReference>
<accession>A0A3D8RV67</accession>
<keyword evidence="5" id="KW-0539">Nucleus</keyword>